<protein>
    <submittedName>
        <fullName evidence="2">Uncharacterized protein</fullName>
    </submittedName>
</protein>
<evidence type="ECO:0000256" key="1">
    <source>
        <dbReference type="SAM" id="MobiDB-lite"/>
    </source>
</evidence>
<keyword evidence="3" id="KW-1185">Reference proteome</keyword>
<sequence>MGVCFGSRGRQGGAGGGEEAEGTCRENRTRQEGQQVAESENREVVRTKEDLKEKEKEEEEEEEEGN</sequence>
<gene>
    <name evidence="2" type="ORF">E2C01_075089</name>
</gene>
<proteinExistence type="predicted"/>
<dbReference type="AlphaFoldDB" id="A0A5B7IF91"/>
<accession>A0A5B7IF91</accession>
<dbReference type="EMBL" id="VSRR010054219">
    <property type="protein sequence ID" value="MPC80509.1"/>
    <property type="molecule type" value="Genomic_DNA"/>
</dbReference>
<feature type="compositionally biased region" description="Basic and acidic residues" evidence="1">
    <location>
        <begin position="22"/>
        <end position="31"/>
    </location>
</feature>
<organism evidence="2 3">
    <name type="scientific">Portunus trituberculatus</name>
    <name type="common">Swimming crab</name>
    <name type="synonym">Neptunus trituberculatus</name>
    <dbReference type="NCBI Taxonomy" id="210409"/>
    <lineage>
        <taxon>Eukaryota</taxon>
        <taxon>Metazoa</taxon>
        <taxon>Ecdysozoa</taxon>
        <taxon>Arthropoda</taxon>
        <taxon>Crustacea</taxon>
        <taxon>Multicrustacea</taxon>
        <taxon>Malacostraca</taxon>
        <taxon>Eumalacostraca</taxon>
        <taxon>Eucarida</taxon>
        <taxon>Decapoda</taxon>
        <taxon>Pleocyemata</taxon>
        <taxon>Brachyura</taxon>
        <taxon>Eubrachyura</taxon>
        <taxon>Portunoidea</taxon>
        <taxon>Portunidae</taxon>
        <taxon>Portuninae</taxon>
        <taxon>Portunus</taxon>
    </lineage>
</organism>
<feature type="region of interest" description="Disordered" evidence="1">
    <location>
        <begin position="1"/>
        <end position="66"/>
    </location>
</feature>
<name>A0A5B7IF91_PORTR</name>
<evidence type="ECO:0000313" key="2">
    <source>
        <dbReference type="EMBL" id="MPC80509.1"/>
    </source>
</evidence>
<feature type="compositionally biased region" description="Basic and acidic residues" evidence="1">
    <location>
        <begin position="39"/>
        <end position="55"/>
    </location>
</feature>
<evidence type="ECO:0000313" key="3">
    <source>
        <dbReference type="Proteomes" id="UP000324222"/>
    </source>
</evidence>
<feature type="compositionally biased region" description="Acidic residues" evidence="1">
    <location>
        <begin position="56"/>
        <end position="66"/>
    </location>
</feature>
<dbReference type="Proteomes" id="UP000324222">
    <property type="component" value="Unassembled WGS sequence"/>
</dbReference>
<comment type="caution">
    <text evidence="2">The sequence shown here is derived from an EMBL/GenBank/DDBJ whole genome shotgun (WGS) entry which is preliminary data.</text>
</comment>
<reference evidence="2 3" key="1">
    <citation type="submission" date="2019-05" db="EMBL/GenBank/DDBJ databases">
        <title>Another draft genome of Portunus trituberculatus and its Hox gene families provides insights of decapod evolution.</title>
        <authorList>
            <person name="Jeong J.-H."/>
            <person name="Song I."/>
            <person name="Kim S."/>
            <person name="Choi T."/>
            <person name="Kim D."/>
            <person name="Ryu S."/>
            <person name="Kim W."/>
        </authorList>
    </citation>
    <scope>NUCLEOTIDE SEQUENCE [LARGE SCALE GENOMIC DNA]</scope>
    <source>
        <tissue evidence="2">Muscle</tissue>
    </source>
</reference>